<dbReference type="EMBL" id="CP039712">
    <property type="protein sequence ID" value="QCI86535.1"/>
    <property type="molecule type" value="Genomic_DNA"/>
</dbReference>
<sequence>MNNKEKILNLLGIAQRAGKIVSGEELVLNDVRSNKMKIVFVATDASDNTKKKLTDKCSYYEVPCILAFSQGELSHAIGKHRMICGVTDAGFAKKLKELIQS</sequence>
<evidence type="ECO:0000313" key="2">
    <source>
        <dbReference type="Proteomes" id="UP000298615"/>
    </source>
</evidence>
<dbReference type="RefSeq" id="WP_136953366.1">
    <property type="nucleotide sequence ID" value="NZ_CP039712.1"/>
</dbReference>
<dbReference type="Gene3D" id="3.30.1330.30">
    <property type="match status" value="1"/>
</dbReference>
<dbReference type="Proteomes" id="UP000298615">
    <property type="component" value="Chromosome"/>
</dbReference>
<name>A0A4D7CQU4_9ENTE</name>
<reference evidence="1 2" key="1">
    <citation type="submission" date="2019-04" db="EMBL/GenBank/DDBJ databases">
        <title>Vagococcus sp. nov., isolated from faeces of yaks (Bos grunniens).</title>
        <authorList>
            <person name="Ge Y."/>
        </authorList>
    </citation>
    <scope>NUCLEOTIDE SEQUENCE [LARGE SCALE GENOMIC DNA]</scope>
    <source>
        <strain evidence="1 2">MN-17</strain>
    </source>
</reference>
<dbReference type="AlphaFoldDB" id="A0A4D7CQU4"/>
<proteinExistence type="predicted"/>
<evidence type="ECO:0000313" key="1">
    <source>
        <dbReference type="EMBL" id="QCI86535.1"/>
    </source>
</evidence>
<protein>
    <submittedName>
        <fullName evidence="1">YlxQ-related RNA-binding protein</fullName>
    </submittedName>
</protein>
<keyword evidence="2" id="KW-1185">Reference proteome</keyword>
<dbReference type="InterPro" id="IPR029064">
    <property type="entry name" value="Ribosomal_eL30-like_sf"/>
</dbReference>
<dbReference type="KEGG" id="vao:FA707_05935"/>
<dbReference type="SUPFAM" id="SSF55315">
    <property type="entry name" value="L30e-like"/>
    <property type="match status" value="1"/>
</dbReference>
<gene>
    <name evidence="1" type="ORF">FA707_05935</name>
</gene>
<organism evidence="1 2">
    <name type="scientific">Vagococcus zengguangii</name>
    <dbReference type="NCBI Taxonomy" id="2571750"/>
    <lineage>
        <taxon>Bacteria</taxon>
        <taxon>Bacillati</taxon>
        <taxon>Bacillota</taxon>
        <taxon>Bacilli</taxon>
        <taxon>Lactobacillales</taxon>
        <taxon>Enterococcaceae</taxon>
        <taxon>Vagococcus</taxon>
    </lineage>
</organism>
<accession>A0A4D7CQU4</accession>
<dbReference type="OrthoDB" id="9794863at2"/>
<dbReference type="Pfam" id="PF01248">
    <property type="entry name" value="Ribosomal_L7Ae"/>
    <property type="match status" value="1"/>
</dbReference>
<dbReference type="InterPro" id="IPR004038">
    <property type="entry name" value="Ribosomal_eL8/eL30/eS12/Gad45"/>
</dbReference>
<dbReference type="NCBIfam" id="NF005585">
    <property type="entry name" value="PRK07283.1"/>
    <property type="match status" value="1"/>
</dbReference>